<evidence type="ECO:0000256" key="10">
    <source>
        <dbReference type="PROSITE-ProRule" id="PRU01360"/>
    </source>
</evidence>
<proteinExistence type="inferred from homology"/>
<dbReference type="InterPro" id="IPR008969">
    <property type="entry name" value="CarboxyPept-like_regulatory"/>
</dbReference>
<dbReference type="InterPro" id="IPR023996">
    <property type="entry name" value="TonB-dep_OMP_SusC/RagA"/>
</dbReference>
<keyword evidence="6 11" id="KW-0798">TonB box</keyword>
<gene>
    <name evidence="14" type="ORF">GCM10007940_25110</name>
</gene>
<dbReference type="SUPFAM" id="SSF56935">
    <property type="entry name" value="Porins"/>
    <property type="match status" value="1"/>
</dbReference>
<dbReference type="InterPro" id="IPR036942">
    <property type="entry name" value="Beta-barrel_TonB_sf"/>
</dbReference>
<evidence type="ECO:0000256" key="7">
    <source>
        <dbReference type="ARBA" id="ARBA00023136"/>
    </source>
</evidence>
<dbReference type="EMBL" id="BSOH01000014">
    <property type="protein sequence ID" value="GLR17896.1"/>
    <property type="molecule type" value="Genomic_DNA"/>
</dbReference>
<keyword evidence="5" id="KW-0732">Signal</keyword>
<evidence type="ECO:0000256" key="11">
    <source>
        <dbReference type="RuleBase" id="RU003357"/>
    </source>
</evidence>
<evidence type="ECO:0000259" key="13">
    <source>
        <dbReference type="Pfam" id="PF07715"/>
    </source>
</evidence>
<keyword evidence="3 10" id="KW-1134">Transmembrane beta strand</keyword>
<comment type="similarity">
    <text evidence="10 11">Belongs to the TonB-dependent receptor family.</text>
</comment>
<name>A0AA37SNM5_9BACT</name>
<sequence>MKSLYTSLIIFLGVLCSYGQNTVIQGIVTEPGNSDGLIGVTVYPVGKMGNGTATDFDGSYEIKCAIGDTLVYNFLGYIEEKRVVGTQSIIDVVMTAESLELDEVVITALGMKREKKSLGYATQEVDGESISESRELNMVNSLSGKVAGVNITQGGGGLGGGGARIVIRGETSLAGNNGPLFVIDGVPGGSNDVASDDVASVSVLKGPAAAALYGSRAAAGVILITTKSGAGGGKDRIGFEVNMNASFQNPFILPSYQNEFGQGSGGQYKYFDGNNGTWPDGTISNDDSRLNWGPKFDGVDRPQFNGYKPWVAYPNNVRDFYQTGLILNNNVAVYGSNDKGDFRLSYTNIRQKGIIPNTGIGTDRIDFGSSLNLTDKITVRANIKYIESRSDNNRSEDPRLYPRNIDIDALKNYWVPGLEGVQQLKWRASDNNPYFEQYENRNSNDNLRLLGNVTVNYQITDRLSIMGRIGQNRSYSENYNREAFSSVGTNNRFGSFSASQGKSRELNADFLARYQMNIFKDLNAIVSFGGNHLRTDGSNISSNVNQLLIPDIYNLGNRRVYPTTGNGFSEKQLNSLYGFANFAYKNFLYLDVTARNDWSSTLPIDNNSYFYPSFTLSGLVHEVVALPKVISFWKLRGGIARVGNDTGPYALQDGYSWKTGEGGVASIEQSSTKANPDLKPEITSAWEVGTDIRFWNNRIQLDATYYNSLTSNQILRVEVSPTTGYDYFLKNAGKIRSQGVELMVNGRIIEKKKFSWSATLNWSMDRSVVEEYDPENPDAFLSRSVTTHLFVEDKLGERRGAMYGKSFQRAPNGEILFTKSGDTQRGEKAYIGNYNPDWMGSIINDFQYGNFGLSFLVDVRYGGVFYSETNYNLNIRGLSEATLLGGLDPNGNLVPRDYIVPDGMYLDDDGSYKKLTREVLIASGLSSGGLTGQQYWENVMDAEIPEAVIYDASYIKIRELNFSYSFPQEMTKRWKLSGVNAGVVVRNLALWSKVPNVDAETFSKSDQAGNIPGLDSGGIPSVRNISFNLSLKF</sequence>
<dbReference type="GO" id="GO:0015344">
    <property type="term" value="F:siderophore uptake transmembrane transporter activity"/>
    <property type="evidence" value="ECO:0007669"/>
    <property type="project" value="TreeGrafter"/>
</dbReference>
<evidence type="ECO:0000256" key="5">
    <source>
        <dbReference type="ARBA" id="ARBA00022729"/>
    </source>
</evidence>
<keyword evidence="7 10" id="KW-0472">Membrane</keyword>
<dbReference type="NCBIfam" id="TIGR04057">
    <property type="entry name" value="SusC_RagA_signa"/>
    <property type="match status" value="1"/>
</dbReference>
<dbReference type="Pfam" id="PF07715">
    <property type="entry name" value="Plug"/>
    <property type="match status" value="1"/>
</dbReference>
<dbReference type="Pfam" id="PF00593">
    <property type="entry name" value="TonB_dep_Rec_b-barrel"/>
    <property type="match status" value="1"/>
</dbReference>
<feature type="domain" description="TonB-dependent receptor-like beta-barrel" evidence="12">
    <location>
        <begin position="418"/>
        <end position="872"/>
    </location>
</feature>
<dbReference type="InterPro" id="IPR023997">
    <property type="entry name" value="TonB-dep_OMP_SusC/RagA_CS"/>
</dbReference>
<dbReference type="Proteomes" id="UP001156666">
    <property type="component" value="Unassembled WGS sequence"/>
</dbReference>
<keyword evidence="15" id="KW-1185">Reference proteome</keyword>
<evidence type="ECO:0000256" key="1">
    <source>
        <dbReference type="ARBA" id="ARBA00004571"/>
    </source>
</evidence>
<dbReference type="SUPFAM" id="SSF49464">
    <property type="entry name" value="Carboxypeptidase regulatory domain-like"/>
    <property type="match status" value="1"/>
</dbReference>
<dbReference type="InterPro" id="IPR000531">
    <property type="entry name" value="Beta-barrel_TonB"/>
</dbReference>
<dbReference type="GO" id="GO:0044718">
    <property type="term" value="P:siderophore transmembrane transport"/>
    <property type="evidence" value="ECO:0007669"/>
    <property type="project" value="TreeGrafter"/>
</dbReference>
<reference evidence="14" key="2">
    <citation type="submission" date="2023-01" db="EMBL/GenBank/DDBJ databases">
        <title>Draft genome sequence of Portibacter lacus strain NBRC 108769.</title>
        <authorList>
            <person name="Sun Q."/>
            <person name="Mori K."/>
        </authorList>
    </citation>
    <scope>NUCLEOTIDE SEQUENCE</scope>
    <source>
        <strain evidence="14">NBRC 108769</strain>
    </source>
</reference>
<dbReference type="RefSeq" id="WP_235291574.1">
    <property type="nucleotide sequence ID" value="NZ_BSOH01000014.1"/>
</dbReference>
<dbReference type="Gene3D" id="2.40.170.20">
    <property type="entry name" value="TonB-dependent receptor, beta-barrel domain"/>
    <property type="match status" value="1"/>
</dbReference>
<keyword evidence="8" id="KW-0675">Receptor</keyword>
<evidence type="ECO:0000256" key="6">
    <source>
        <dbReference type="ARBA" id="ARBA00023077"/>
    </source>
</evidence>
<feature type="domain" description="TonB-dependent receptor plug" evidence="13">
    <location>
        <begin position="115"/>
        <end position="221"/>
    </location>
</feature>
<dbReference type="InterPro" id="IPR012910">
    <property type="entry name" value="Plug_dom"/>
</dbReference>
<accession>A0AA37SNM5</accession>
<evidence type="ECO:0000256" key="2">
    <source>
        <dbReference type="ARBA" id="ARBA00022448"/>
    </source>
</evidence>
<dbReference type="InterPro" id="IPR037066">
    <property type="entry name" value="Plug_dom_sf"/>
</dbReference>
<keyword evidence="9 10" id="KW-0998">Cell outer membrane</keyword>
<evidence type="ECO:0000259" key="12">
    <source>
        <dbReference type="Pfam" id="PF00593"/>
    </source>
</evidence>
<comment type="caution">
    <text evidence="14">The sequence shown here is derived from an EMBL/GenBank/DDBJ whole genome shotgun (WGS) entry which is preliminary data.</text>
</comment>
<evidence type="ECO:0000256" key="9">
    <source>
        <dbReference type="ARBA" id="ARBA00023237"/>
    </source>
</evidence>
<reference evidence="14" key="1">
    <citation type="journal article" date="2014" name="Int. J. Syst. Evol. Microbiol.">
        <title>Complete genome sequence of Corynebacterium casei LMG S-19264T (=DSM 44701T), isolated from a smear-ripened cheese.</title>
        <authorList>
            <consortium name="US DOE Joint Genome Institute (JGI-PGF)"/>
            <person name="Walter F."/>
            <person name="Albersmeier A."/>
            <person name="Kalinowski J."/>
            <person name="Ruckert C."/>
        </authorList>
    </citation>
    <scope>NUCLEOTIDE SEQUENCE</scope>
    <source>
        <strain evidence="14">NBRC 108769</strain>
    </source>
</reference>
<keyword evidence="2 10" id="KW-0813">Transport</keyword>
<dbReference type="GO" id="GO:0009279">
    <property type="term" value="C:cell outer membrane"/>
    <property type="evidence" value="ECO:0007669"/>
    <property type="project" value="UniProtKB-SubCell"/>
</dbReference>
<dbReference type="Pfam" id="PF13715">
    <property type="entry name" value="CarbopepD_reg_2"/>
    <property type="match status" value="1"/>
</dbReference>
<dbReference type="Gene3D" id="2.170.130.10">
    <property type="entry name" value="TonB-dependent receptor, plug domain"/>
    <property type="match status" value="1"/>
</dbReference>
<evidence type="ECO:0000256" key="8">
    <source>
        <dbReference type="ARBA" id="ARBA00023170"/>
    </source>
</evidence>
<evidence type="ECO:0000256" key="4">
    <source>
        <dbReference type="ARBA" id="ARBA00022692"/>
    </source>
</evidence>
<dbReference type="PROSITE" id="PS52016">
    <property type="entry name" value="TONB_DEPENDENT_REC_3"/>
    <property type="match status" value="1"/>
</dbReference>
<dbReference type="PANTHER" id="PTHR30069:SF29">
    <property type="entry name" value="HEMOGLOBIN AND HEMOGLOBIN-HAPTOGLOBIN-BINDING PROTEIN 1-RELATED"/>
    <property type="match status" value="1"/>
</dbReference>
<comment type="subcellular location">
    <subcellularLocation>
        <location evidence="1 10">Cell outer membrane</location>
        <topology evidence="1 10">Multi-pass membrane protein</topology>
    </subcellularLocation>
</comment>
<evidence type="ECO:0000313" key="15">
    <source>
        <dbReference type="Proteomes" id="UP001156666"/>
    </source>
</evidence>
<dbReference type="InterPro" id="IPR039426">
    <property type="entry name" value="TonB-dep_rcpt-like"/>
</dbReference>
<evidence type="ECO:0000256" key="3">
    <source>
        <dbReference type="ARBA" id="ARBA00022452"/>
    </source>
</evidence>
<evidence type="ECO:0000313" key="14">
    <source>
        <dbReference type="EMBL" id="GLR17896.1"/>
    </source>
</evidence>
<organism evidence="14 15">
    <name type="scientific">Portibacter lacus</name>
    <dbReference type="NCBI Taxonomy" id="1099794"/>
    <lineage>
        <taxon>Bacteria</taxon>
        <taxon>Pseudomonadati</taxon>
        <taxon>Bacteroidota</taxon>
        <taxon>Saprospiria</taxon>
        <taxon>Saprospirales</taxon>
        <taxon>Haliscomenobacteraceae</taxon>
        <taxon>Portibacter</taxon>
    </lineage>
</organism>
<dbReference type="NCBIfam" id="TIGR04056">
    <property type="entry name" value="OMP_RagA_SusC"/>
    <property type="match status" value="1"/>
</dbReference>
<dbReference type="AlphaFoldDB" id="A0AA37SNM5"/>
<keyword evidence="4 10" id="KW-0812">Transmembrane</keyword>
<dbReference type="PANTHER" id="PTHR30069">
    <property type="entry name" value="TONB-DEPENDENT OUTER MEMBRANE RECEPTOR"/>
    <property type="match status" value="1"/>
</dbReference>
<protein>
    <submittedName>
        <fullName evidence="14">SusC/RagA family TonB-linked outer membrane protein</fullName>
    </submittedName>
</protein>